<dbReference type="EMBL" id="QRIS01000021">
    <property type="protein sequence ID" value="RHG82502.1"/>
    <property type="molecule type" value="Genomic_DNA"/>
</dbReference>
<dbReference type="STRING" id="33038.GCA_900067245_02303"/>
<dbReference type="Proteomes" id="UP000283834">
    <property type="component" value="Unassembled WGS sequence"/>
</dbReference>
<dbReference type="RefSeq" id="WP_005428271.1">
    <property type="nucleotide sequence ID" value="NZ_AP031447.1"/>
</dbReference>
<dbReference type="EMBL" id="JAJBNC010000023">
    <property type="protein sequence ID" value="MCB5494793.1"/>
    <property type="molecule type" value="Genomic_DNA"/>
</dbReference>
<dbReference type="EMBL" id="QSIR01000021">
    <property type="protein sequence ID" value="RHD03970.1"/>
    <property type="molecule type" value="Genomic_DNA"/>
</dbReference>
<evidence type="ECO:0000313" key="3">
    <source>
        <dbReference type="EMBL" id="MDB8688192.1"/>
    </source>
</evidence>
<evidence type="ECO:0000313" key="15">
    <source>
        <dbReference type="Proteomes" id="UP000285610"/>
    </source>
</evidence>
<reference evidence="4" key="3">
    <citation type="submission" date="2020-02" db="EMBL/GenBank/DDBJ databases">
        <authorList>
            <person name="Littmann E."/>
            <person name="Sorbara M."/>
        </authorList>
    </citation>
    <scope>NUCLEOTIDE SEQUENCE</scope>
    <source>
        <strain evidence="6">MSK.11.9</strain>
        <strain evidence="5">MSK.15.32</strain>
        <strain evidence="4">MSK.22.53</strain>
    </source>
</reference>
<dbReference type="Proteomes" id="UP001297422">
    <property type="component" value="Unassembled WGS sequence"/>
</dbReference>
<evidence type="ECO:0000313" key="13">
    <source>
        <dbReference type="Proteomes" id="UP000283981"/>
    </source>
</evidence>
<name>A0A2N5NWQ4_MEDGN</name>
<evidence type="ECO:0000313" key="5">
    <source>
        <dbReference type="EMBL" id="NSI59443.1"/>
    </source>
</evidence>
<evidence type="ECO:0000313" key="9">
    <source>
        <dbReference type="EMBL" id="RHD03970.1"/>
    </source>
</evidence>
<dbReference type="EMBL" id="JAAIRM010000006">
    <property type="protein sequence ID" value="NSI18691.1"/>
    <property type="molecule type" value="Genomic_DNA"/>
</dbReference>
<dbReference type="AlphaFoldDB" id="A0A2N5NWQ4"/>
<reference evidence="4" key="2">
    <citation type="journal article" date="2020" name="Cell Host Microbe">
        <title>Functional and Genomic Variation between Human-Derived Isolates of Lachnospiraceae Reveals Inter- and Intra-Species Diversity.</title>
        <authorList>
            <person name="Sorbara M.T."/>
            <person name="Littmann E.R."/>
            <person name="Fontana E."/>
            <person name="Moody T.U."/>
            <person name="Kohout C.E."/>
            <person name="Gjonbalaj M."/>
            <person name="Eaton V."/>
            <person name="Seok R."/>
            <person name="Leiner I.M."/>
            <person name="Pamer E.G."/>
        </authorList>
    </citation>
    <scope>NUCLEOTIDE SEQUENCE</scope>
    <source>
        <strain evidence="6">MSK.11.9</strain>
        <strain evidence="5">MSK.15.32</strain>
        <strain evidence="4">MSK.22.53</strain>
    </source>
</reference>
<dbReference type="Proteomes" id="UP000286137">
    <property type="component" value="Unassembled WGS sequence"/>
</dbReference>
<gene>
    <name evidence="10" type="ORF">DW243_12260</name>
    <name evidence="9" type="ORF">DW812_12980</name>
    <name evidence="8" type="ORF">DWX36_08370</name>
    <name evidence="7" type="ORF">DWY88_03365</name>
    <name evidence="11" type="ORF">DWZ50_07570</name>
    <name evidence="4" type="ORF">G4958_04865</name>
    <name evidence="6" type="ORF">G4981_02060</name>
    <name evidence="5" type="ORF">G4993_13730</name>
    <name evidence="2" type="ORF">LIQ08_08390</name>
    <name evidence="1" type="ORF">LIQ10_13825</name>
    <name evidence="3" type="ORF">PNW85_16280</name>
</gene>
<dbReference type="Proteomes" id="UP001296643">
    <property type="component" value="Unassembled WGS sequence"/>
</dbReference>
<reference evidence="12 13" key="1">
    <citation type="submission" date="2018-08" db="EMBL/GenBank/DDBJ databases">
        <title>A genome reference for cultivated species of the human gut microbiota.</title>
        <authorList>
            <person name="Zou Y."/>
            <person name="Xue W."/>
            <person name="Luo G."/>
        </authorList>
    </citation>
    <scope>NUCLEOTIDE SEQUENCE [LARGE SCALE GENOMIC DNA]</scope>
    <source>
        <strain evidence="8 12">AF19-16AC</strain>
        <strain evidence="7 16">AF27-4BH</strain>
        <strain evidence="11 15">AF33-12</strain>
        <strain evidence="10 13">AM21-18</strain>
        <strain evidence="9 14">AM32-6</strain>
    </source>
</reference>
<organism evidence="10 13">
    <name type="scientific">Mediterraneibacter gnavus</name>
    <name type="common">Ruminococcus gnavus</name>
    <dbReference type="NCBI Taxonomy" id="33038"/>
    <lineage>
        <taxon>Bacteria</taxon>
        <taxon>Bacillati</taxon>
        <taxon>Bacillota</taxon>
        <taxon>Clostridia</taxon>
        <taxon>Lachnospirales</taxon>
        <taxon>Lachnospiraceae</taxon>
        <taxon>Mediterraneibacter</taxon>
    </lineage>
</organism>
<dbReference type="EMBL" id="JAAIRV010000032">
    <property type="protein sequence ID" value="NSI59443.1"/>
    <property type="molecule type" value="Genomic_DNA"/>
</dbReference>
<dbReference type="Proteomes" id="UP001296581">
    <property type="component" value="Unassembled WGS sequence"/>
</dbReference>
<dbReference type="Proteomes" id="UP001296580">
    <property type="component" value="Unassembled WGS sequence"/>
</dbReference>
<evidence type="ECO:0000313" key="1">
    <source>
        <dbReference type="EMBL" id="MCB5494793.1"/>
    </source>
</evidence>
<dbReference type="EMBL" id="QRQE01000015">
    <property type="protein sequence ID" value="RHM77160.1"/>
    <property type="molecule type" value="Genomic_DNA"/>
</dbReference>
<dbReference type="EMBL" id="QRWQ01000006">
    <property type="protein sequence ID" value="RGT39238.1"/>
    <property type="molecule type" value="Genomic_DNA"/>
</dbReference>
<dbReference type="Proteomes" id="UP000284472">
    <property type="component" value="Unassembled WGS sequence"/>
</dbReference>
<evidence type="ECO:0000313" key="6">
    <source>
        <dbReference type="EMBL" id="NSI64081.1"/>
    </source>
</evidence>
<reference evidence="3" key="5">
    <citation type="submission" date="2023-01" db="EMBL/GenBank/DDBJ databases">
        <title>Human gut microbiome strain richness.</title>
        <authorList>
            <person name="Chen-Liaw A."/>
        </authorList>
    </citation>
    <scope>NUCLEOTIDE SEQUENCE</scope>
    <source>
        <strain evidence="3">RTP21484st1_H11_RTP21484_190118</strain>
    </source>
</reference>
<dbReference type="Proteomes" id="UP000285610">
    <property type="component" value="Unassembled WGS sequence"/>
</dbReference>
<evidence type="ECO:0000313" key="7">
    <source>
        <dbReference type="EMBL" id="RGQ70335.1"/>
    </source>
</evidence>
<dbReference type="EMBL" id="JAQMLA010000068">
    <property type="protein sequence ID" value="MDB8688192.1"/>
    <property type="molecule type" value="Genomic_DNA"/>
</dbReference>
<dbReference type="Proteomes" id="UP001212160">
    <property type="component" value="Unassembled WGS sequence"/>
</dbReference>
<evidence type="ECO:0000313" key="14">
    <source>
        <dbReference type="Proteomes" id="UP000284472"/>
    </source>
</evidence>
<dbReference type="GeneID" id="79805309"/>
<dbReference type="Proteomes" id="UP001297370">
    <property type="component" value="Unassembled WGS sequence"/>
</dbReference>
<evidence type="ECO:0000313" key="11">
    <source>
        <dbReference type="EMBL" id="RHM77160.1"/>
    </source>
</evidence>
<evidence type="ECO:0000313" key="12">
    <source>
        <dbReference type="Proteomes" id="UP000283834"/>
    </source>
</evidence>
<evidence type="ECO:0000313" key="10">
    <source>
        <dbReference type="EMBL" id="RHG82502.1"/>
    </source>
</evidence>
<evidence type="ECO:0000313" key="4">
    <source>
        <dbReference type="EMBL" id="NSI18691.1"/>
    </source>
</evidence>
<dbReference type="EMBL" id="JAJBOM010000009">
    <property type="protein sequence ID" value="MCB5619178.1"/>
    <property type="molecule type" value="Genomic_DNA"/>
</dbReference>
<dbReference type="Proteomes" id="UP000283981">
    <property type="component" value="Unassembled WGS sequence"/>
</dbReference>
<evidence type="ECO:0000313" key="2">
    <source>
        <dbReference type="EMBL" id="MCB5619178.1"/>
    </source>
</evidence>
<accession>A0A2N5NWQ4</accession>
<comment type="caution">
    <text evidence="10">The sequence shown here is derived from an EMBL/GenBank/DDBJ whole genome shotgun (WGS) entry which is preliminary data.</text>
</comment>
<evidence type="ECO:0000313" key="16">
    <source>
        <dbReference type="Proteomes" id="UP000286137"/>
    </source>
</evidence>
<protein>
    <submittedName>
        <fullName evidence="10">Adenylate cyclase</fullName>
    </submittedName>
</protein>
<proteinExistence type="predicted"/>
<dbReference type="EMBL" id="JAAIRY010000002">
    <property type="protein sequence ID" value="NSI64081.1"/>
    <property type="molecule type" value="Genomic_DNA"/>
</dbReference>
<dbReference type="EMBL" id="QRTJ01000004">
    <property type="protein sequence ID" value="RGQ70335.1"/>
    <property type="molecule type" value="Genomic_DNA"/>
</dbReference>
<sequence>MQNHIRNTNLRFNLDKDQQRRAWEYLQTMDRQNFKSYSQVISLALVDYFDRYYRTQADPYLETREREELFVKQIVEAVEHSLKQSLPIFLSGLTAGMLERESPIRMPFPAPEKEQPDRDIDWDFLGE</sequence>
<evidence type="ECO:0000313" key="8">
    <source>
        <dbReference type="EMBL" id="RGT39238.1"/>
    </source>
</evidence>
<reference evidence="1" key="4">
    <citation type="submission" date="2021-10" db="EMBL/GenBank/DDBJ databases">
        <title>Collection of gut derived symbiotic bacterial strains cultured from healthy donors.</title>
        <authorList>
            <person name="Lin H."/>
            <person name="Littmann E."/>
            <person name="Claire K."/>
            <person name="Pamer E."/>
        </authorList>
    </citation>
    <scope>NUCLEOTIDE SEQUENCE</scope>
    <source>
        <strain evidence="2">MSK.23.18</strain>
        <strain evidence="1">MSK.23.4</strain>
    </source>
</reference>